<dbReference type="SUPFAM" id="SSF103025">
    <property type="entry name" value="Folate-binding domain"/>
    <property type="match status" value="1"/>
</dbReference>
<evidence type="ECO:0000313" key="7">
    <source>
        <dbReference type="Proteomes" id="UP001234585"/>
    </source>
</evidence>
<dbReference type="PANTHER" id="PTHR43757">
    <property type="entry name" value="AMINOMETHYLTRANSFERASE"/>
    <property type="match status" value="1"/>
</dbReference>
<dbReference type="InterPro" id="IPR027266">
    <property type="entry name" value="TrmE/GcvT-like"/>
</dbReference>
<evidence type="ECO:0000259" key="4">
    <source>
        <dbReference type="Pfam" id="PF08669"/>
    </source>
</evidence>
<dbReference type="EMBL" id="CP132303">
    <property type="protein sequence ID" value="WLR99362.1"/>
    <property type="molecule type" value="Genomic_DNA"/>
</dbReference>
<dbReference type="InterPro" id="IPR029043">
    <property type="entry name" value="GcvT/YgfZ_C"/>
</dbReference>
<comment type="similarity">
    <text evidence="1">Belongs to the GcvT family.</text>
</comment>
<dbReference type="NCBIfam" id="TIGR01372">
    <property type="entry name" value="soxA"/>
    <property type="match status" value="1"/>
</dbReference>
<dbReference type="PRINTS" id="PR00368">
    <property type="entry name" value="FADPNR"/>
</dbReference>
<dbReference type="GO" id="GO:0046653">
    <property type="term" value="P:tetrahydrofolate metabolic process"/>
    <property type="evidence" value="ECO:0007669"/>
    <property type="project" value="InterPro"/>
</dbReference>
<dbReference type="Gene3D" id="3.30.1360.120">
    <property type="entry name" value="Probable tRNA modification gtpase trme, domain 1"/>
    <property type="match status" value="1"/>
</dbReference>
<dbReference type="InterPro" id="IPR036188">
    <property type="entry name" value="FAD/NAD-bd_sf"/>
</dbReference>
<name>A0AA50H8N7_9HYPH</name>
<evidence type="ECO:0000256" key="1">
    <source>
        <dbReference type="ARBA" id="ARBA00008609"/>
    </source>
</evidence>
<dbReference type="GO" id="GO:0008115">
    <property type="term" value="F:sarcosine oxidase activity"/>
    <property type="evidence" value="ECO:0007669"/>
    <property type="project" value="InterPro"/>
</dbReference>
<dbReference type="InterPro" id="IPR041117">
    <property type="entry name" value="SoxA_A3"/>
</dbReference>
<dbReference type="Pfam" id="PF01571">
    <property type="entry name" value="GCV_T"/>
    <property type="match status" value="1"/>
</dbReference>
<keyword evidence="6" id="KW-0614">Plasmid</keyword>
<dbReference type="SUPFAM" id="SSF51905">
    <property type="entry name" value="FAD/NAD(P)-binding domain"/>
    <property type="match status" value="1"/>
</dbReference>
<keyword evidence="2" id="KW-0560">Oxidoreductase</keyword>
<evidence type="ECO:0000259" key="5">
    <source>
        <dbReference type="Pfam" id="PF17806"/>
    </source>
</evidence>
<dbReference type="Pfam" id="PF17806">
    <property type="entry name" value="SO_alpha_A3"/>
    <property type="match status" value="1"/>
</dbReference>
<dbReference type="PANTHER" id="PTHR43757:SF2">
    <property type="entry name" value="AMINOMETHYLTRANSFERASE, MITOCHONDRIAL"/>
    <property type="match status" value="1"/>
</dbReference>
<dbReference type="Pfam" id="PF13510">
    <property type="entry name" value="Fer2_4"/>
    <property type="match status" value="1"/>
</dbReference>
<evidence type="ECO:0000259" key="3">
    <source>
        <dbReference type="Pfam" id="PF01571"/>
    </source>
</evidence>
<dbReference type="InterPro" id="IPR006222">
    <property type="entry name" value="GCVT_N"/>
</dbReference>
<dbReference type="InterPro" id="IPR006277">
    <property type="entry name" value="Sarcosine_oxidase_asu"/>
</dbReference>
<reference evidence="6 7" key="1">
    <citation type="submission" date="2023-08" db="EMBL/GenBank/DDBJ databases">
        <title>Pathogen: clinical or host-associated sample.</title>
        <authorList>
            <person name="Hergert J."/>
            <person name="Casey R."/>
            <person name="Wagner J."/>
            <person name="Young E.L."/>
            <person name="Oakeson K.F."/>
        </authorList>
    </citation>
    <scope>NUCLEOTIDE SEQUENCE [LARGE SCALE GENOMIC DNA]</scope>
    <source>
        <strain evidence="6 7">1760953</strain>
        <plasmid evidence="6 7">unnamed1</plasmid>
    </source>
</reference>
<dbReference type="RefSeq" id="WP_306038748.1">
    <property type="nucleotide sequence ID" value="NZ_CP132303.1"/>
</dbReference>
<proteinExistence type="inferred from homology"/>
<dbReference type="PIRSF" id="PIRSF037980">
    <property type="entry name" value="SoxA"/>
    <property type="match status" value="1"/>
</dbReference>
<dbReference type="AlphaFoldDB" id="A0AA50H8N7"/>
<dbReference type="InterPro" id="IPR013977">
    <property type="entry name" value="GcvT_C"/>
</dbReference>
<dbReference type="Pfam" id="PF08669">
    <property type="entry name" value="GCV_T_C"/>
    <property type="match status" value="1"/>
</dbReference>
<dbReference type="SUPFAM" id="SSF101790">
    <property type="entry name" value="Aminomethyltransferase beta-barrel domain"/>
    <property type="match status" value="1"/>
</dbReference>
<protein>
    <submittedName>
        <fullName evidence="6">Sarcosine oxidase subunit alpha</fullName>
    </submittedName>
</protein>
<feature type="domain" description="GCVT N-terminal" evidence="3">
    <location>
        <begin position="600"/>
        <end position="872"/>
    </location>
</feature>
<dbReference type="InterPro" id="IPR042204">
    <property type="entry name" value="2Fe-2S-bd_N"/>
</dbReference>
<dbReference type="Pfam" id="PF12831">
    <property type="entry name" value="FAD_oxidored"/>
    <property type="match status" value="1"/>
</dbReference>
<keyword evidence="7" id="KW-1185">Reference proteome</keyword>
<gene>
    <name evidence="6" type="ORF">Q9313_21485</name>
</gene>
<feature type="domain" description="SoxA A3" evidence="5">
    <location>
        <begin position="502"/>
        <end position="584"/>
    </location>
</feature>
<dbReference type="Proteomes" id="UP001234585">
    <property type="component" value="Plasmid unnamed1"/>
</dbReference>
<dbReference type="PRINTS" id="PR00411">
    <property type="entry name" value="PNDRDTASEI"/>
</dbReference>
<geneLocation type="plasmid" evidence="6 7">
    <name>unnamed1</name>
</geneLocation>
<evidence type="ECO:0000313" key="6">
    <source>
        <dbReference type="EMBL" id="WLR99362.1"/>
    </source>
</evidence>
<feature type="domain" description="Aminomethyltransferase C-terminal" evidence="4">
    <location>
        <begin position="893"/>
        <end position="979"/>
    </location>
</feature>
<dbReference type="Gene3D" id="3.50.50.60">
    <property type="entry name" value="FAD/NAD(P)-binding domain"/>
    <property type="match status" value="1"/>
</dbReference>
<evidence type="ECO:0000256" key="2">
    <source>
        <dbReference type="ARBA" id="ARBA00023002"/>
    </source>
</evidence>
<dbReference type="InterPro" id="IPR028896">
    <property type="entry name" value="GcvT/YgfZ/DmdA"/>
</dbReference>
<dbReference type="Gene3D" id="3.10.20.440">
    <property type="entry name" value="2Fe-2S iron-sulphur cluster binding domain, sarcosine oxidase, alpha subunit, N-terminal domain"/>
    <property type="match status" value="1"/>
</dbReference>
<organism evidence="6 7">
    <name type="scientific">Shinella sumterensis</name>
    <dbReference type="NCBI Taxonomy" id="1967501"/>
    <lineage>
        <taxon>Bacteria</taxon>
        <taxon>Pseudomonadati</taxon>
        <taxon>Pseudomonadota</taxon>
        <taxon>Alphaproteobacteria</taxon>
        <taxon>Hyphomicrobiales</taxon>
        <taxon>Rhizobiaceae</taxon>
        <taxon>Shinella</taxon>
    </lineage>
</organism>
<accession>A0AA50H8N7</accession>
<sequence length="987" mass="106014">MTPFRLSAGGLIDRSRPLSFSFDGKALSGFSGDSLASALLANGRLLVGRSFKYHRPRGILTAGSAEPNALMTIGRGGRTEPNTRATMQELYDGLEASSQNRWPSLDFDIGAFNSLLSPFLSAGFYYKTFMWPSALWEKLYEPFIRRAAGLGRASYEADPDGYEKAWIHCDLLVVGAGAAGLAAALAAGRAGARVILVDEHSRCGGGLLSETVRIGDESAKEFVATALAELASLSNVTVMPRTTVFGWYDGNVFGAVERVQKHVQAPLERLPVERLWRVVAKKALLATGAEERPLVFGGNDLPGVMMAGAMRTYLNRYAVAPGKRVAIFTTNDSGYALARDLEAAGTSDVIIIDSRAEGADFPYAGAAKIIKGAVVSDAHGGKSLSAITITREGRTQRLAVDALAMSGGFNPVISLACHRGGRPQWDAKSNVFLAPSDLKGLMLAGAAANVDGTAACLHDGFAKGAECAEALGYSAARTIAPAVTDDLASTAKPLWSIPGVRGKAFVDFQNDVHRKDLGLAVREGYGHVELAKRYTTNGMATDQGKLSNVNAIALLAEARGVSPGDVGTTTFRPFYSPVSFGALTGTSHGKHFQPVRKSPLHEWAKRNGAVFVETGLWYRSSWFPRAGETAWRESVDREVVNIRKNAGLCDVSMLGKIEITGTDAAEFLNRVYCNAFLKLPVGKARYGLMLREDGMIYDDGTTSRLDENRYFMTTTTAYAAGVMNHLEFCAQALWPELDVRLASVTDQWAQMAVAGPKSRQILQAIVDTDISDEAFPFLAAAEVSLFGSQVRGRLFRISFSGELAYELAVPAGYGDSVADAIMQAGAEHGIQPYGVEALSVLRIEKGHVTHNEINGTVVPGDLGFGRMVSTTKTDFIGKRMLEREGLNAPDRPQLVGIMPLDPATGFRTGSHILAKNAEATLENEQGYITSSCYSPHVGSTIGLALVRRGRERHGEEIMVWNGLRGEFTPGRICAPVFFDAANEKLHA</sequence>